<dbReference type="Pfam" id="PF01940">
    <property type="entry name" value="DUF92"/>
    <property type="match status" value="1"/>
</dbReference>
<comment type="caution">
    <text evidence="7">The sequence shown here is derived from an EMBL/GenBank/DDBJ whole genome shotgun (WGS) entry which is preliminary data.</text>
</comment>
<dbReference type="InterPro" id="IPR002794">
    <property type="entry name" value="DUF92_TMEM19"/>
</dbReference>
<sequence>MFNSGIFLPIIIILGIAYSILAKKLTVLAAFTGGILACLIFSAAGYSGLAMMTMFFILGSAATSVGRHKKQAFATMEEEKKSRNAMQVLANAGAAAIAAIVTLFYPQLAFLMLPAMAAAFASATADTLSSELGMVYGRRFFNVISFKPDRCGMDGVISLEGTLIGIAGSCIIASIYALGWGWNISFFFIVLAGTLGNLTDSILGAVMERKGLIGNNAVNFLNTLTAAIVVVLLEVFL</sequence>
<evidence type="ECO:0000256" key="6">
    <source>
        <dbReference type="SAM" id="Phobius"/>
    </source>
</evidence>
<accession>A0A0T5VKV4</accession>
<feature type="transmembrane region" description="Helical" evidence="6">
    <location>
        <begin position="157"/>
        <end position="178"/>
    </location>
</feature>
<name>A0A0T5VKV4_9SPHI</name>
<keyword evidence="4 6" id="KW-1133">Transmembrane helix</keyword>
<keyword evidence="3 6" id="KW-0812">Transmembrane</keyword>
<dbReference type="OrthoDB" id="9770047at2"/>
<comment type="subcellular location">
    <subcellularLocation>
        <location evidence="1">Membrane</location>
        <topology evidence="1">Multi-pass membrane protein</topology>
    </subcellularLocation>
</comment>
<gene>
    <name evidence="7" type="ORF">ASU31_22450</name>
</gene>
<reference evidence="7 8" key="1">
    <citation type="submission" date="2015-11" db="EMBL/GenBank/DDBJ databases">
        <title>Sequence of Pedobacter ginsenosidimutans.</title>
        <authorList>
            <person name="Carson E."/>
            <person name="Keyser V."/>
            <person name="Newman J."/>
            <person name="Miller J."/>
        </authorList>
    </citation>
    <scope>NUCLEOTIDE SEQUENCE [LARGE SCALE GENOMIC DNA]</scope>
    <source>
        <strain evidence="7 8">KACC 14530</strain>
    </source>
</reference>
<evidence type="ECO:0008006" key="9">
    <source>
        <dbReference type="Google" id="ProtNLM"/>
    </source>
</evidence>
<feature type="transmembrane region" description="Helical" evidence="6">
    <location>
        <begin position="218"/>
        <end position="236"/>
    </location>
</feature>
<dbReference type="AlphaFoldDB" id="A0A0T5VKV4"/>
<proteinExistence type="inferred from homology"/>
<evidence type="ECO:0000313" key="7">
    <source>
        <dbReference type="EMBL" id="KRT13845.1"/>
    </source>
</evidence>
<dbReference type="Proteomes" id="UP000051950">
    <property type="component" value="Unassembled WGS sequence"/>
</dbReference>
<evidence type="ECO:0000256" key="1">
    <source>
        <dbReference type="ARBA" id="ARBA00004141"/>
    </source>
</evidence>
<evidence type="ECO:0000256" key="2">
    <source>
        <dbReference type="ARBA" id="ARBA00009012"/>
    </source>
</evidence>
<feature type="transmembrane region" description="Helical" evidence="6">
    <location>
        <begin position="184"/>
        <end position="206"/>
    </location>
</feature>
<keyword evidence="8" id="KW-1185">Reference proteome</keyword>
<evidence type="ECO:0000313" key="8">
    <source>
        <dbReference type="Proteomes" id="UP000051950"/>
    </source>
</evidence>
<organism evidence="7 8">
    <name type="scientific">Pedobacter ginsenosidimutans</name>
    <dbReference type="NCBI Taxonomy" id="687842"/>
    <lineage>
        <taxon>Bacteria</taxon>
        <taxon>Pseudomonadati</taxon>
        <taxon>Bacteroidota</taxon>
        <taxon>Sphingobacteriia</taxon>
        <taxon>Sphingobacteriales</taxon>
        <taxon>Sphingobacteriaceae</taxon>
        <taxon>Pedobacter</taxon>
    </lineage>
</organism>
<protein>
    <recommendedName>
        <fullName evidence="9">TIGR00297 family protein</fullName>
    </recommendedName>
</protein>
<evidence type="ECO:0000256" key="3">
    <source>
        <dbReference type="ARBA" id="ARBA00022692"/>
    </source>
</evidence>
<dbReference type="EMBL" id="LMZQ01000030">
    <property type="protein sequence ID" value="KRT13845.1"/>
    <property type="molecule type" value="Genomic_DNA"/>
</dbReference>
<dbReference type="PANTHER" id="PTHR13353:SF5">
    <property type="entry name" value="TRANSMEMBRANE PROTEIN 19"/>
    <property type="match status" value="1"/>
</dbReference>
<feature type="transmembrane region" description="Helical" evidence="6">
    <location>
        <begin position="50"/>
        <end position="67"/>
    </location>
</feature>
<evidence type="ECO:0000256" key="4">
    <source>
        <dbReference type="ARBA" id="ARBA00022989"/>
    </source>
</evidence>
<dbReference type="STRING" id="687842.ASU31_22450"/>
<comment type="similarity">
    <text evidence="2">Belongs to the TMEM19 family.</text>
</comment>
<dbReference type="GO" id="GO:0016020">
    <property type="term" value="C:membrane"/>
    <property type="evidence" value="ECO:0007669"/>
    <property type="project" value="UniProtKB-SubCell"/>
</dbReference>
<dbReference type="PANTHER" id="PTHR13353">
    <property type="entry name" value="TRANSMEMBRANE PROTEIN 19"/>
    <property type="match status" value="1"/>
</dbReference>
<feature type="transmembrane region" description="Helical" evidence="6">
    <location>
        <begin position="27"/>
        <end position="44"/>
    </location>
</feature>
<feature type="transmembrane region" description="Helical" evidence="6">
    <location>
        <begin position="88"/>
        <end position="105"/>
    </location>
</feature>
<keyword evidence="5 6" id="KW-0472">Membrane</keyword>
<feature type="transmembrane region" description="Helical" evidence="6">
    <location>
        <begin position="6"/>
        <end position="22"/>
    </location>
</feature>
<evidence type="ECO:0000256" key="5">
    <source>
        <dbReference type="ARBA" id="ARBA00023136"/>
    </source>
</evidence>